<name>A0A0C3GBX7_OIDMZ</name>
<dbReference type="GO" id="GO:0016787">
    <property type="term" value="F:hydrolase activity"/>
    <property type="evidence" value="ECO:0007669"/>
    <property type="project" value="UniProtKB-KW"/>
</dbReference>
<dbReference type="InterPro" id="IPR037398">
    <property type="entry name" value="Glyco_hydro_64_fam"/>
</dbReference>
<proteinExistence type="predicted"/>
<dbReference type="InParanoid" id="A0A0C3GBX7"/>
<dbReference type="STRING" id="913774.A0A0C3GBX7"/>
<reference evidence="3 4" key="1">
    <citation type="submission" date="2014-04" db="EMBL/GenBank/DDBJ databases">
        <authorList>
            <consortium name="DOE Joint Genome Institute"/>
            <person name="Kuo A."/>
            <person name="Martino E."/>
            <person name="Perotto S."/>
            <person name="Kohler A."/>
            <person name="Nagy L.G."/>
            <person name="Floudas D."/>
            <person name="Copeland A."/>
            <person name="Barry K.W."/>
            <person name="Cichocki N."/>
            <person name="Veneault-Fourrey C."/>
            <person name="LaButti K."/>
            <person name="Lindquist E.A."/>
            <person name="Lipzen A."/>
            <person name="Lundell T."/>
            <person name="Morin E."/>
            <person name="Murat C."/>
            <person name="Sun H."/>
            <person name="Tunlid A."/>
            <person name="Henrissat B."/>
            <person name="Grigoriev I.V."/>
            <person name="Hibbett D.S."/>
            <person name="Martin F."/>
            <person name="Nordberg H.P."/>
            <person name="Cantor M.N."/>
            <person name="Hua S.X."/>
        </authorList>
    </citation>
    <scope>NUCLEOTIDE SEQUENCE [LARGE SCALE GENOMIC DNA]</scope>
    <source>
        <strain evidence="3 4">Zn</strain>
    </source>
</reference>
<feature type="chain" id="PRO_5002164712" evidence="1">
    <location>
        <begin position="22"/>
        <end position="440"/>
    </location>
</feature>
<dbReference type="AlphaFoldDB" id="A0A0C3GBX7"/>
<dbReference type="OrthoDB" id="10058186at2759"/>
<evidence type="ECO:0000313" key="3">
    <source>
        <dbReference type="EMBL" id="KIM93660.1"/>
    </source>
</evidence>
<dbReference type="PANTHER" id="PTHR38165:SF1">
    <property type="entry name" value="GLUCANASE B"/>
    <property type="match status" value="1"/>
</dbReference>
<dbReference type="Gene3D" id="3.30.920.50">
    <property type="entry name" value="Beta-1,3-glucanase, C-terminal domain"/>
    <property type="match status" value="1"/>
</dbReference>
<sequence>MRTFSSLAFWLAAALVGRTLAVPVVVTPGNVHNLIITSENTINGTSSPIRLVGSVGGEPAPPTTQATQQLKISFLNHLAGGAVNAYVTGLDPNNQVVLLQPNGQWFYPSTGSSVPQPITTNVALPVGAQGSTTTITLPSFISSGRIWFAQGNLQFFVVTTPNGVGLVEPSALNPSDPSAGINWGFVELTNGAGGIYVNISYVDFVGLPLGITLTSSDGVQTAKGIQANAVASICADLKTQAAADGQPWNQLCMTTSNGTPLRVVSPGDWISVTPNAFSTYWTNYVNQVWNTYTAQTLTINTQTGSGEVACKVSGGLLQCAGDNRGYAKPTAGDIFGCNSGPFSIQAGDNGVHLAVVPRLCAAFDRSTLLISGGNVQPGVSSTSYYTVSPTNHFSRIVHKYEVDGKGYAFPYDDVNPSGENQSGLLADANPQLLTVTVGGP</sequence>
<dbReference type="Pfam" id="PF16483">
    <property type="entry name" value="Glyco_hydro_64"/>
    <property type="match status" value="1"/>
</dbReference>
<dbReference type="EMBL" id="KN832893">
    <property type="protein sequence ID" value="KIM93660.1"/>
    <property type="molecule type" value="Genomic_DNA"/>
</dbReference>
<dbReference type="CDD" id="cd09220">
    <property type="entry name" value="GH64-GluB-like"/>
    <property type="match status" value="1"/>
</dbReference>
<evidence type="ECO:0000259" key="2">
    <source>
        <dbReference type="PROSITE" id="PS52006"/>
    </source>
</evidence>
<feature type="signal peptide" evidence="1">
    <location>
        <begin position="1"/>
        <end position="21"/>
    </location>
</feature>
<gene>
    <name evidence="3" type="ORF">OIDMADRAFT_35487</name>
</gene>
<dbReference type="Proteomes" id="UP000054321">
    <property type="component" value="Unassembled WGS sequence"/>
</dbReference>
<dbReference type="Gene3D" id="2.60.110.10">
    <property type="entry name" value="Thaumatin"/>
    <property type="match status" value="1"/>
</dbReference>
<dbReference type="InterPro" id="IPR042517">
    <property type="entry name" value="Glyco_hydro_64_N_2"/>
</dbReference>
<evidence type="ECO:0000256" key="1">
    <source>
        <dbReference type="SAM" id="SignalP"/>
    </source>
</evidence>
<evidence type="ECO:0000313" key="4">
    <source>
        <dbReference type="Proteomes" id="UP000054321"/>
    </source>
</evidence>
<dbReference type="PROSITE" id="PS52006">
    <property type="entry name" value="GH64"/>
    <property type="match status" value="1"/>
</dbReference>
<dbReference type="InterPro" id="IPR032477">
    <property type="entry name" value="Glyco_hydro_64"/>
</dbReference>
<dbReference type="InterPro" id="IPR037176">
    <property type="entry name" value="Osmotin/thaumatin-like_sf"/>
</dbReference>
<protein>
    <submittedName>
        <fullName evidence="3">Glycoside hydrolase family 64 protein</fullName>
    </submittedName>
</protein>
<dbReference type="PANTHER" id="PTHR38165">
    <property type="match status" value="1"/>
</dbReference>
<keyword evidence="1" id="KW-0732">Signal</keyword>
<feature type="domain" description="GH64" evidence="2">
    <location>
        <begin position="44"/>
        <end position="439"/>
    </location>
</feature>
<keyword evidence="4" id="KW-1185">Reference proteome</keyword>
<organism evidence="3 4">
    <name type="scientific">Oidiodendron maius (strain Zn)</name>
    <dbReference type="NCBI Taxonomy" id="913774"/>
    <lineage>
        <taxon>Eukaryota</taxon>
        <taxon>Fungi</taxon>
        <taxon>Dikarya</taxon>
        <taxon>Ascomycota</taxon>
        <taxon>Pezizomycotina</taxon>
        <taxon>Leotiomycetes</taxon>
        <taxon>Leotiomycetes incertae sedis</taxon>
        <taxon>Myxotrichaceae</taxon>
        <taxon>Oidiodendron</taxon>
    </lineage>
</organism>
<dbReference type="HOGENOM" id="CLU_032886_0_0_1"/>
<keyword evidence="3" id="KW-0378">Hydrolase</keyword>
<reference evidence="4" key="2">
    <citation type="submission" date="2015-01" db="EMBL/GenBank/DDBJ databases">
        <title>Evolutionary Origins and Diversification of the Mycorrhizal Mutualists.</title>
        <authorList>
            <consortium name="DOE Joint Genome Institute"/>
            <consortium name="Mycorrhizal Genomics Consortium"/>
            <person name="Kohler A."/>
            <person name="Kuo A."/>
            <person name="Nagy L.G."/>
            <person name="Floudas D."/>
            <person name="Copeland A."/>
            <person name="Barry K.W."/>
            <person name="Cichocki N."/>
            <person name="Veneault-Fourrey C."/>
            <person name="LaButti K."/>
            <person name="Lindquist E.A."/>
            <person name="Lipzen A."/>
            <person name="Lundell T."/>
            <person name="Morin E."/>
            <person name="Murat C."/>
            <person name="Riley R."/>
            <person name="Ohm R."/>
            <person name="Sun H."/>
            <person name="Tunlid A."/>
            <person name="Henrissat B."/>
            <person name="Grigoriev I.V."/>
            <person name="Hibbett D.S."/>
            <person name="Martin F."/>
        </authorList>
    </citation>
    <scope>NUCLEOTIDE SEQUENCE [LARGE SCALE GENOMIC DNA]</scope>
    <source>
        <strain evidence="4">Zn</strain>
    </source>
</reference>
<accession>A0A0C3GBX7</accession>